<feature type="domain" description="Amidohydrolase-related" evidence="1">
    <location>
        <begin position="50"/>
        <end position="393"/>
    </location>
</feature>
<protein>
    <submittedName>
        <fullName evidence="2">Amidohydrolase family protein</fullName>
    </submittedName>
</protein>
<dbReference type="InterPro" id="IPR011059">
    <property type="entry name" value="Metal-dep_hydrolase_composite"/>
</dbReference>
<dbReference type="PANTHER" id="PTHR43135">
    <property type="entry name" value="ALPHA-D-RIBOSE 1-METHYLPHOSPHONATE 5-TRIPHOSPHATE DIPHOSPHATASE"/>
    <property type="match status" value="1"/>
</dbReference>
<evidence type="ECO:0000313" key="2">
    <source>
        <dbReference type="EMBL" id="MFI6503731.1"/>
    </source>
</evidence>
<proteinExistence type="predicted"/>
<dbReference type="Gene3D" id="2.30.40.10">
    <property type="entry name" value="Urease, subunit C, domain 1"/>
    <property type="match status" value="1"/>
</dbReference>
<dbReference type="InterPro" id="IPR051781">
    <property type="entry name" value="Metallo-dep_Hydrolase"/>
</dbReference>
<dbReference type="InterPro" id="IPR032466">
    <property type="entry name" value="Metal_Hydrolase"/>
</dbReference>
<dbReference type="InterPro" id="IPR057744">
    <property type="entry name" value="OTAase-like"/>
</dbReference>
<dbReference type="EMBL" id="JBITGY010000012">
    <property type="protein sequence ID" value="MFI6503731.1"/>
    <property type="molecule type" value="Genomic_DNA"/>
</dbReference>
<dbReference type="InterPro" id="IPR006680">
    <property type="entry name" value="Amidohydro-rel"/>
</dbReference>
<gene>
    <name evidence="2" type="ORF">ACIBG2_40545</name>
</gene>
<dbReference type="Pfam" id="PF01979">
    <property type="entry name" value="Amidohydro_1"/>
    <property type="match status" value="1"/>
</dbReference>
<organism evidence="2 3">
    <name type="scientific">Nonomuraea typhae</name>
    <dbReference type="NCBI Taxonomy" id="2603600"/>
    <lineage>
        <taxon>Bacteria</taxon>
        <taxon>Bacillati</taxon>
        <taxon>Actinomycetota</taxon>
        <taxon>Actinomycetes</taxon>
        <taxon>Streptosporangiales</taxon>
        <taxon>Streptosporangiaceae</taxon>
        <taxon>Nonomuraea</taxon>
    </lineage>
</organism>
<dbReference type="Proteomes" id="UP001612741">
    <property type="component" value="Unassembled WGS sequence"/>
</dbReference>
<keyword evidence="3" id="KW-1185">Reference proteome</keyword>
<dbReference type="SUPFAM" id="SSF51338">
    <property type="entry name" value="Composite domain of metallo-dependent hydrolases"/>
    <property type="match status" value="1"/>
</dbReference>
<dbReference type="CDD" id="cd01299">
    <property type="entry name" value="Met_dep_hydrolase_A"/>
    <property type="match status" value="1"/>
</dbReference>
<name>A0ABW7Z6C4_9ACTN</name>
<accession>A0ABW7Z6C4</accession>
<sequence>MTRRVFKGGLVFDGTGADPYAADVAVEHGRFTAVGRDLRGEEITDVRGRILLPGLFDTHVHVLGVEPELPVRLAEPFSYQFYAAIRNLRSLLECGITTIRDCAGADLGVKRAVETGLVRGPRMRISITAISQTAGHMDGWTPSGEYVNPYYLPHPGRPGSIADGPEAVRKLVRQTIRAGADFVKVLCTDGLTTDPRRTHFGEAELAVLMAEARAAGLPVAAHAIGAEGVKNAVRAGARSIEHGAYLDEEAVALMAGHGTWLVPTLFTEPGDMPAVLEAERDLGADLYKAAEFGHAHVASFRAALAAGVRIAMGTDYGNDCGANLVQLVVMHEAGMPAEKVLVSATSAAAELMGLAGELGTIAPGKRADLVILDGDPYDFRAFKDNIRAVYQDGVLRVES</sequence>
<evidence type="ECO:0000313" key="3">
    <source>
        <dbReference type="Proteomes" id="UP001612741"/>
    </source>
</evidence>
<dbReference type="SUPFAM" id="SSF51556">
    <property type="entry name" value="Metallo-dependent hydrolases"/>
    <property type="match status" value="1"/>
</dbReference>
<evidence type="ECO:0000259" key="1">
    <source>
        <dbReference type="Pfam" id="PF01979"/>
    </source>
</evidence>
<reference evidence="2 3" key="1">
    <citation type="submission" date="2024-10" db="EMBL/GenBank/DDBJ databases">
        <title>The Natural Products Discovery Center: Release of the First 8490 Sequenced Strains for Exploring Actinobacteria Biosynthetic Diversity.</title>
        <authorList>
            <person name="Kalkreuter E."/>
            <person name="Kautsar S.A."/>
            <person name="Yang D."/>
            <person name="Bader C.D."/>
            <person name="Teijaro C.N."/>
            <person name="Fluegel L."/>
            <person name="Davis C.M."/>
            <person name="Simpson J.R."/>
            <person name="Lauterbach L."/>
            <person name="Steele A.D."/>
            <person name="Gui C."/>
            <person name="Meng S."/>
            <person name="Li G."/>
            <person name="Viehrig K."/>
            <person name="Ye F."/>
            <person name="Su P."/>
            <person name="Kiefer A.F."/>
            <person name="Nichols A."/>
            <person name="Cepeda A.J."/>
            <person name="Yan W."/>
            <person name="Fan B."/>
            <person name="Jiang Y."/>
            <person name="Adhikari A."/>
            <person name="Zheng C.-J."/>
            <person name="Schuster L."/>
            <person name="Cowan T.M."/>
            <person name="Smanski M.J."/>
            <person name="Chevrette M.G."/>
            <person name="De Carvalho L.P.S."/>
            <person name="Shen B."/>
        </authorList>
    </citation>
    <scope>NUCLEOTIDE SEQUENCE [LARGE SCALE GENOMIC DNA]</scope>
    <source>
        <strain evidence="2 3">NPDC050545</strain>
    </source>
</reference>
<dbReference type="RefSeq" id="WP_397089488.1">
    <property type="nucleotide sequence ID" value="NZ_JBITGY010000012.1"/>
</dbReference>
<dbReference type="PANTHER" id="PTHR43135:SF3">
    <property type="entry name" value="ALPHA-D-RIBOSE 1-METHYLPHOSPHONATE 5-TRIPHOSPHATE DIPHOSPHATASE"/>
    <property type="match status" value="1"/>
</dbReference>
<comment type="caution">
    <text evidence="2">The sequence shown here is derived from an EMBL/GenBank/DDBJ whole genome shotgun (WGS) entry which is preliminary data.</text>
</comment>
<dbReference type="Gene3D" id="3.20.20.140">
    <property type="entry name" value="Metal-dependent hydrolases"/>
    <property type="match status" value="1"/>
</dbReference>